<evidence type="ECO:0000313" key="2">
    <source>
        <dbReference type="EMBL" id="KNC54389.1"/>
    </source>
</evidence>
<sequence length="363" mass="38043">MNNMNKMNNNNKITDNKSSTLSPAFAAKIAAAGPAKLSKMLANTSKRLNKALDADAPPKRIARIEEQLEAIQAALDAHATEATSLEAPVANAPPKILARIPTLATPRLLAMLAKKSAAHDKAVAKGKTGKIARLSGIIAAIETELAIRDGSMPLSSSSSSSSDSGSASMNMSASASASASASTSTDLDAEDANDCDETNPMAWIVHVPMHVLFRVKSRKAAKAAALAAAGDAERASAIQAHVDAVDAEIAERKASGVGPRNVAAKAAALLDAGEPVPEAILRRLIAVSSARGRKCGKFGKGRKFGHRHGRGPRFGKHAHRHGPPHHAHHHGPPHHAHRHGRGPRFGKHVHHHVTVQFLPGESE</sequence>
<feature type="region of interest" description="Disordered" evidence="1">
    <location>
        <begin position="151"/>
        <end position="173"/>
    </location>
</feature>
<organism evidence="2 3">
    <name type="scientific">Thecamonas trahens ATCC 50062</name>
    <dbReference type="NCBI Taxonomy" id="461836"/>
    <lineage>
        <taxon>Eukaryota</taxon>
        <taxon>Apusozoa</taxon>
        <taxon>Apusomonadida</taxon>
        <taxon>Apusomonadidae</taxon>
        <taxon>Thecamonas</taxon>
    </lineage>
</organism>
<gene>
    <name evidence="2" type="ORF">AMSG_10109</name>
</gene>
<evidence type="ECO:0000256" key="1">
    <source>
        <dbReference type="SAM" id="MobiDB-lite"/>
    </source>
</evidence>
<reference evidence="2 3" key="1">
    <citation type="submission" date="2010-05" db="EMBL/GenBank/DDBJ databases">
        <title>The Genome Sequence of Thecamonas trahens ATCC 50062.</title>
        <authorList>
            <consortium name="The Broad Institute Genome Sequencing Platform"/>
            <person name="Russ C."/>
            <person name="Cuomo C."/>
            <person name="Shea T."/>
            <person name="Young S.K."/>
            <person name="Zeng Q."/>
            <person name="Koehrsen M."/>
            <person name="Haas B."/>
            <person name="Borodovsky M."/>
            <person name="Guigo R."/>
            <person name="Alvarado L."/>
            <person name="Berlin A."/>
            <person name="Bochicchio J."/>
            <person name="Borenstein D."/>
            <person name="Chapman S."/>
            <person name="Chen Z."/>
            <person name="Freedman E."/>
            <person name="Gellesch M."/>
            <person name="Goldberg J."/>
            <person name="Griggs A."/>
            <person name="Gujja S."/>
            <person name="Heilman E."/>
            <person name="Heiman D."/>
            <person name="Hepburn T."/>
            <person name="Howarth C."/>
            <person name="Jen D."/>
            <person name="Larson L."/>
            <person name="Mehta T."/>
            <person name="Park D."/>
            <person name="Pearson M."/>
            <person name="Roberts A."/>
            <person name="Saif S."/>
            <person name="Shenoy N."/>
            <person name="Sisk P."/>
            <person name="Stolte C."/>
            <person name="Sykes S."/>
            <person name="Thomson T."/>
            <person name="Walk T."/>
            <person name="White J."/>
            <person name="Yandava C."/>
            <person name="Burger G."/>
            <person name="Gray M.W."/>
            <person name="Holland P.W.H."/>
            <person name="King N."/>
            <person name="Lang F.B.F."/>
            <person name="Roger A.J."/>
            <person name="Ruiz-Trillo I."/>
            <person name="Lander E."/>
            <person name="Nusbaum C."/>
        </authorList>
    </citation>
    <scope>NUCLEOTIDE SEQUENCE [LARGE SCALE GENOMIC DNA]</scope>
    <source>
        <strain evidence="2 3">ATCC 50062</strain>
    </source>
</reference>
<name>A0A0L0DQ02_THETB</name>
<dbReference type="EMBL" id="GL349489">
    <property type="protein sequence ID" value="KNC54389.1"/>
    <property type="molecule type" value="Genomic_DNA"/>
</dbReference>
<keyword evidence="3" id="KW-1185">Reference proteome</keyword>
<proteinExistence type="predicted"/>
<evidence type="ECO:0000313" key="3">
    <source>
        <dbReference type="Proteomes" id="UP000054408"/>
    </source>
</evidence>
<protein>
    <submittedName>
        <fullName evidence="2">Uncharacterized protein</fullName>
    </submittedName>
</protein>
<dbReference type="Proteomes" id="UP000054408">
    <property type="component" value="Unassembled WGS sequence"/>
</dbReference>
<dbReference type="GeneID" id="25568415"/>
<dbReference type="AlphaFoldDB" id="A0A0L0DQ02"/>
<dbReference type="RefSeq" id="XP_013753688.1">
    <property type="nucleotide sequence ID" value="XM_013898234.1"/>
</dbReference>
<feature type="region of interest" description="Disordered" evidence="1">
    <location>
        <begin position="297"/>
        <end position="346"/>
    </location>
</feature>
<accession>A0A0L0DQ02</accession>